<dbReference type="GO" id="GO:0016787">
    <property type="term" value="F:hydrolase activity"/>
    <property type="evidence" value="ECO:0007669"/>
    <property type="project" value="UniProtKB-KW"/>
</dbReference>
<dbReference type="InterPro" id="IPR036380">
    <property type="entry name" value="Isochorismatase-like_sf"/>
</dbReference>
<sequence>MPNDDWPHEFRTLDRTDHPKWVIGVDRVYRSVHLMEYRSVNLLALLPPIPSLKGFMMKISAAARIRRAMLIGAAAMASLLPLASAQADGLPDPGFQIAQGQTALLVTDPQNDFLSPNGVAWGVVGKNVEANGTIGHIDQLFSAAKAAGMPVFVSPHYYYPQDHSWHFEGALEALMHKIGMFDRKGPLTIEGFEGSGADWLAQYKPYINDGKTVVTSPHKVFGPETNDLILQLRKRGISKVIIAGMSANLCTEAHMRELVEQGFEVMVVSDATAAAQLPGLDGYAAALANFRMIANHVADTGTVVSAIRANHHK</sequence>
<evidence type="ECO:0000256" key="1">
    <source>
        <dbReference type="ARBA" id="ARBA00022801"/>
    </source>
</evidence>
<evidence type="ECO:0000259" key="2">
    <source>
        <dbReference type="Pfam" id="PF00857"/>
    </source>
</evidence>
<dbReference type="SUPFAM" id="SSF52499">
    <property type="entry name" value="Isochorismatase-like hydrolases"/>
    <property type="match status" value="1"/>
</dbReference>
<dbReference type="Gene3D" id="3.40.50.850">
    <property type="entry name" value="Isochorismatase-like"/>
    <property type="match status" value="1"/>
</dbReference>
<comment type="caution">
    <text evidence="3">The sequence shown here is derived from an EMBL/GenBank/DDBJ whole genome shotgun (WGS) entry which is preliminary data.</text>
</comment>
<dbReference type="InterPro" id="IPR050272">
    <property type="entry name" value="Isochorismatase-like_hydrls"/>
</dbReference>
<dbReference type="Pfam" id="PF00857">
    <property type="entry name" value="Isochorismatase"/>
    <property type="match status" value="1"/>
</dbReference>
<protein>
    <submittedName>
        <fullName evidence="3">Cysteine hydrolase</fullName>
    </submittedName>
</protein>
<dbReference type="PANTHER" id="PTHR43540">
    <property type="entry name" value="PEROXYUREIDOACRYLATE/UREIDOACRYLATE AMIDOHYDROLASE-RELATED"/>
    <property type="match status" value="1"/>
</dbReference>
<organism evidence="3 4">
    <name type="scientific">Sphingobium cyanobacteriorum</name>
    <dbReference type="NCBI Taxonomy" id="3063954"/>
    <lineage>
        <taxon>Bacteria</taxon>
        <taxon>Pseudomonadati</taxon>
        <taxon>Pseudomonadota</taxon>
        <taxon>Alphaproteobacteria</taxon>
        <taxon>Sphingomonadales</taxon>
        <taxon>Sphingomonadaceae</taxon>
        <taxon>Sphingobium</taxon>
    </lineage>
</organism>
<evidence type="ECO:0000313" key="4">
    <source>
        <dbReference type="Proteomes" id="UP001176471"/>
    </source>
</evidence>
<accession>A0ABT8ZRM2</accession>
<evidence type="ECO:0000313" key="3">
    <source>
        <dbReference type="EMBL" id="MDO7837181.1"/>
    </source>
</evidence>
<dbReference type="CDD" id="cd00431">
    <property type="entry name" value="cysteine_hydrolases"/>
    <property type="match status" value="1"/>
</dbReference>
<dbReference type="RefSeq" id="WP_304537483.1">
    <property type="nucleotide sequence ID" value="NZ_JAUQOM010000017.1"/>
</dbReference>
<feature type="domain" description="Isochorismatase-like" evidence="2">
    <location>
        <begin position="102"/>
        <end position="300"/>
    </location>
</feature>
<dbReference type="InterPro" id="IPR000868">
    <property type="entry name" value="Isochorismatase-like_dom"/>
</dbReference>
<dbReference type="Proteomes" id="UP001176471">
    <property type="component" value="Unassembled WGS sequence"/>
</dbReference>
<name>A0ABT8ZRM2_9SPHN</name>
<proteinExistence type="predicted"/>
<reference evidence="3" key="1">
    <citation type="submission" date="2023-07" db="EMBL/GenBank/DDBJ databases">
        <title>Bacterial whole genome sequence for Sphingobium sp. HBC34.</title>
        <authorList>
            <person name="Le V."/>
            <person name="Ko S.-R."/>
            <person name="Ahn C.-Y."/>
            <person name="Oh H.-M."/>
        </authorList>
    </citation>
    <scope>NUCLEOTIDE SEQUENCE</scope>
    <source>
        <strain evidence="3">HBC34</strain>
    </source>
</reference>
<dbReference type="EMBL" id="JAUQOM010000017">
    <property type="protein sequence ID" value="MDO7837181.1"/>
    <property type="molecule type" value="Genomic_DNA"/>
</dbReference>
<gene>
    <name evidence="3" type="ORF">Q4610_19225</name>
</gene>
<keyword evidence="1 3" id="KW-0378">Hydrolase</keyword>
<keyword evidence="4" id="KW-1185">Reference proteome</keyword>